<gene>
    <name evidence="3" type="ORF">MAGMO_3695</name>
</gene>
<dbReference type="InterPro" id="IPR045584">
    <property type="entry name" value="Pilin-like"/>
</dbReference>
<dbReference type="SUPFAM" id="SSF54523">
    <property type="entry name" value="Pili subunits"/>
    <property type="match status" value="1"/>
</dbReference>
<organism evidence="3">
    <name type="scientific">Magnetococcus massalia (strain MO-1)</name>
    <dbReference type="NCBI Taxonomy" id="451514"/>
    <lineage>
        <taxon>Bacteria</taxon>
        <taxon>Pseudomonadati</taxon>
        <taxon>Pseudomonadota</taxon>
        <taxon>Magnetococcia</taxon>
        <taxon>Magnetococcales</taxon>
        <taxon>Magnetococcaceae</taxon>
        <taxon>Magnetococcus</taxon>
    </lineage>
</organism>
<feature type="transmembrane region" description="Helical" evidence="1">
    <location>
        <begin position="12"/>
        <end position="32"/>
    </location>
</feature>
<sequence>MGERVKKSFWRKLMGVEFMIILIFSGAIWFFYGPTFLELIRGQKVAEAEARIDTLSKALYLYYEHTGDFPSRRDGLDALVKAPDGMLGWKGPYIAEDDLYDPWSQPFYYVYPGRHNDFDLYSLGADNMVGGVYVNRDVRSW</sequence>
<keyword evidence="1" id="KW-1133">Transmembrane helix</keyword>
<accession>A0A1S7LNX7</accession>
<keyword evidence="1" id="KW-0812">Transmembrane</keyword>
<dbReference type="Pfam" id="PF08334">
    <property type="entry name" value="T2SSG"/>
    <property type="match status" value="1"/>
</dbReference>
<evidence type="ECO:0000256" key="1">
    <source>
        <dbReference type="SAM" id="Phobius"/>
    </source>
</evidence>
<dbReference type="Gene3D" id="3.30.700.10">
    <property type="entry name" value="Glycoprotein, Type 4 Pilin"/>
    <property type="match status" value="1"/>
</dbReference>
<evidence type="ECO:0000259" key="2">
    <source>
        <dbReference type="Pfam" id="PF08334"/>
    </source>
</evidence>
<dbReference type="EMBL" id="LO017727">
    <property type="protein sequence ID" value="CRH07827.1"/>
    <property type="molecule type" value="Genomic_DNA"/>
</dbReference>
<name>A0A1S7LNX7_MAGMO</name>
<feature type="domain" description="Type II secretion system protein GspG C-terminal" evidence="2">
    <location>
        <begin position="43"/>
        <end position="141"/>
    </location>
</feature>
<reference evidence="3" key="1">
    <citation type="submission" date="2015-04" db="EMBL/GenBank/DDBJ databases">
        <authorList>
            <person name="Syromyatnikov M.Y."/>
            <person name="Popov V.N."/>
        </authorList>
    </citation>
    <scope>NUCLEOTIDE SEQUENCE</scope>
    <source>
        <strain evidence="3">MO-1</strain>
    </source>
</reference>
<proteinExistence type="predicted"/>
<dbReference type="AlphaFoldDB" id="A0A1S7LNX7"/>
<dbReference type="InterPro" id="IPR013545">
    <property type="entry name" value="T2SS_protein-GspG_C"/>
</dbReference>
<protein>
    <submittedName>
        <fullName evidence="3">General secretion pathway protein G</fullName>
    </submittedName>
</protein>
<keyword evidence="1" id="KW-0472">Membrane</keyword>
<evidence type="ECO:0000313" key="3">
    <source>
        <dbReference type="EMBL" id="CRH07827.1"/>
    </source>
</evidence>